<dbReference type="Proteomes" id="UP001364617">
    <property type="component" value="Unassembled WGS sequence"/>
</dbReference>
<dbReference type="InterPro" id="IPR029526">
    <property type="entry name" value="PGBD"/>
</dbReference>
<evidence type="ECO:0008006" key="6">
    <source>
        <dbReference type="Google" id="ProtNLM"/>
    </source>
</evidence>
<evidence type="ECO:0000313" key="4">
    <source>
        <dbReference type="EMBL" id="KAK7175582.1"/>
    </source>
</evidence>
<evidence type="ECO:0000313" key="5">
    <source>
        <dbReference type="Proteomes" id="UP001364617"/>
    </source>
</evidence>
<proteinExistence type="predicted"/>
<accession>A0AAN9HHE8</accession>
<feature type="compositionally biased region" description="Acidic residues" evidence="1">
    <location>
        <begin position="12"/>
        <end position="48"/>
    </location>
</feature>
<evidence type="ECO:0000259" key="2">
    <source>
        <dbReference type="Pfam" id="PF13842"/>
    </source>
</evidence>
<keyword evidence="5" id="KW-1185">Reference proteome</keyword>
<feature type="region of interest" description="Disordered" evidence="1">
    <location>
        <begin position="11"/>
        <end position="156"/>
    </location>
</feature>
<sequence length="643" mass="72886">MDLNQALAFFDAMEDDGFSGEESFLTDEELDYQDGLDPAEDHDNEEDTSPPTRARQESSHSSAEEGPSTSAAASQKLPGIGHGRLQSRSRGRARPRSRSRSSSLRGRQSPESTRSRSRSPHPAAPTPSWNSESQPDIPPVPKRFVPTRKPGHQLSPTSTYTPLDLFKLFVSDSAATTLCNNTNTNAAKNIANGKKYSWKNLTVEEFFKYLGLTFFFALVRLTNIRDYWRTNTIFSLQFPHSVMTRDRYQVISWNIHMSDPDEDVHNDQKKGTPAYDRLFRLKPLLDDIKHACRSFYHPRQNLSVDERMVATKAHSGMTQYMKAKPTKWGFKLFVLADSSIGYTLDFAVYTGKSVFASGVGLAYDSVMSLVDKSFLGSGYNVYVDNFYTSPKLFMDLYSMNFGACGTYRDNRRGVDDLGLCPRTTTNAMTKKDPRGTIRWIRDGPLLFVKWMDTREVSVCSTIHPAFSGNTVQRRVRTQDGGWDTKSIPCPTPVTEYNKHMGGVDLSDQLIQYYSVHHKTMRWYRTLFFHFLDIAATNSYLLHKEVCAERQQQPMTHRAFLEELTAQLCGVTVSVLPTQQQSNHVPVPTSDQTEASKKASYGRRQCVNCKQTKQVKQATPWKCKACDVALCVIPDRNCFEAWHQ</sequence>
<dbReference type="Pfam" id="PF13842">
    <property type="entry name" value="zf-Tnp_2"/>
    <property type="match status" value="1"/>
</dbReference>
<organism evidence="4 5">
    <name type="scientific">Phoxinus phoxinus</name>
    <name type="common">Eurasian minnow</name>
    <dbReference type="NCBI Taxonomy" id="58324"/>
    <lineage>
        <taxon>Eukaryota</taxon>
        <taxon>Metazoa</taxon>
        <taxon>Chordata</taxon>
        <taxon>Craniata</taxon>
        <taxon>Vertebrata</taxon>
        <taxon>Euteleostomi</taxon>
        <taxon>Actinopterygii</taxon>
        <taxon>Neopterygii</taxon>
        <taxon>Teleostei</taxon>
        <taxon>Ostariophysi</taxon>
        <taxon>Cypriniformes</taxon>
        <taxon>Leuciscidae</taxon>
        <taxon>Phoxininae</taxon>
        <taxon>Phoxinus</taxon>
    </lineage>
</organism>
<evidence type="ECO:0000259" key="3">
    <source>
        <dbReference type="Pfam" id="PF13843"/>
    </source>
</evidence>
<feature type="domain" description="PiggyBac transposable element-derived protein" evidence="3">
    <location>
        <begin position="161"/>
        <end position="539"/>
    </location>
</feature>
<protein>
    <recommendedName>
        <fullName evidence="6">PiggyBac transposable element-derived protein domain-containing protein</fullName>
    </recommendedName>
</protein>
<dbReference type="InterPro" id="IPR032718">
    <property type="entry name" value="PGBD4_Znf_C"/>
</dbReference>
<gene>
    <name evidence="4" type="ORF">R3I93_002491</name>
</gene>
<name>A0AAN9HHE8_9TELE</name>
<dbReference type="EMBL" id="JAYKXH010000002">
    <property type="protein sequence ID" value="KAK7175582.1"/>
    <property type="molecule type" value="Genomic_DNA"/>
</dbReference>
<evidence type="ECO:0000256" key="1">
    <source>
        <dbReference type="SAM" id="MobiDB-lite"/>
    </source>
</evidence>
<reference evidence="4 5" key="1">
    <citation type="submission" date="2024-02" db="EMBL/GenBank/DDBJ databases">
        <title>Chromosome-level genome assembly of the Eurasian Minnow (Phoxinus phoxinus).</title>
        <authorList>
            <person name="Oriowo T.O."/>
            <person name="Martin S."/>
            <person name="Stange M."/>
            <person name="Chrysostomakis Y."/>
            <person name="Brown T."/>
            <person name="Winkler S."/>
            <person name="Kukowka S."/>
            <person name="Myers E.W."/>
            <person name="Bohne A."/>
        </authorList>
    </citation>
    <scope>NUCLEOTIDE SEQUENCE [LARGE SCALE GENOMIC DNA]</scope>
    <source>
        <strain evidence="4">ZFMK-TIS-60720</strain>
        <tissue evidence="4">Whole Organism</tissue>
    </source>
</reference>
<feature type="compositionally biased region" description="Basic residues" evidence="1">
    <location>
        <begin position="85"/>
        <end position="99"/>
    </location>
</feature>
<dbReference type="AlphaFoldDB" id="A0AAN9HHE8"/>
<feature type="compositionally biased region" description="Low complexity" evidence="1">
    <location>
        <begin position="100"/>
        <end position="112"/>
    </location>
</feature>
<comment type="caution">
    <text evidence="4">The sequence shown here is derived from an EMBL/GenBank/DDBJ whole genome shotgun (WGS) entry which is preliminary data.</text>
</comment>
<dbReference type="Pfam" id="PF13843">
    <property type="entry name" value="DDE_Tnp_1_7"/>
    <property type="match status" value="1"/>
</dbReference>
<dbReference type="PANTHER" id="PTHR46599:SF3">
    <property type="entry name" value="PIGGYBAC TRANSPOSABLE ELEMENT-DERIVED PROTEIN 4"/>
    <property type="match status" value="1"/>
</dbReference>
<feature type="domain" description="PiggyBac transposable element-derived protein 4 C-terminal zinc-finger" evidence="2">
    <location>
        <begin position="596"/>
        <end position="642"/>
    </location>
</feature>
<dbReference type="PANTHER" id="PTHR46599">
    <property type="entry name" value="PIGGYBAC TRANSPOSABLE ELEMENT-DERIVED PROTEIN 4"/>
    <property type="match status" value="1"/>
</dbReference>